<dbReference type="InterPro" id="IPR001609">
    <property type="entry name" value="Myosin_head_motor_dom-like"/>
</dbReference>
<evidence type="ECO:0000256" key="6">
    <source>
        <dbReference type="ARBA" id="ARBA00023203"/>
    </source>
</evidence>
<reference evidence="10" key="3">
    <citation type="submission" date="2015-06" db="UniProtKB">
        <authorList>
            <consortium name="EnsemblProtists"/>
        </authorList>
    </citation>
    <scope>IDENTIFICATION</scope>
</reference>
<dbReference type="RefSeq" id="XP_005823302.1">
    <property type="nucleotide sequence ID" value="XM_005823245.1"/>
</dbReference>
<gene>
    <name evidence="9" type="ORF">GUITHDRAFT_78981</name>
</gene>
<dbReference type="Gene3D" id="1.20.120.720">
    <property type="entry name" value="Myosin VI head, motor domain, U50 subdomain"/>
    <property type="match status" value="1"/>
</dbReference>
<evidence type="ECO:0000256" key="3">
    <source>
        <dbReference type="ARBA" id="ARBA00022840"/>
    </source>
</evidence>
<dbReference type="Proteomes" id="UP000011087">
    <property type="component" value="Unassembled WGS sequence"/>
</dbReference>
<comment type="subcellular location">
    <subcellularLocation>
        <location evidence="1">Plastid</location>
        <location evidence="1">Chloroplast</location>
    </subcellularLocation>
</comment>
<dbReference type="GO" id="GO:0051015">
    <property type="term" value="F:actin filament binding"/>
    <property type="evidence" value="ECO:0007669"/>
    <property type="project" value="TreeGrafter"/>
</dbReference>
<feature type="binding site" evidence="7">
    <location>
        <begin position="126"/>
        <end position="133"/>
    </location>
    <ligand>
        <name>ATP</name>
        <dbReference type="ChEBI" id="CHEBI:30616"/>
    </ligand>
</feature>
<dbReference type="PANTHER" id="PTHR13140:SF706">
    <property type="entry name" value="DILUTE CLASS UNCONVENTIONAL MYOSIN, ISOFORM C"/>
    <property type="match status" value="1"/>
</dbReference>
<dbReference type="OrthoDB" id="6108017at2759"/>
<evidence type="ECO:0000259" key="8">
    <source>
        <dbReference type="PROSITE" id="PS51456"/>
    </source>
</evidence>
<dbReference type="OMA" id="CLEFHCF"/>
<dbReference type="EMBL" id="JH993076">
    <property type="protein sequence ID" value="EKX36322.1"/>
    <property type="molecule type" value="Genomic_DNA"/>
</dbReference>
<evidence type="ECO:0000256" key="2">
    <source>
        <dbReference type="ARBA" id="ARBA00022741"/>
    </source>
</evidence>
<accession>L1IJQ6</accession>
<dbReference type="Pfam" id="PF00063">
    <property type="entry name" value="Myosin_head"/>
    <property type="match status" value="1"/>
</dbReference>
<feature type="non-terminal residue" evidence="9">
    <location>
        <position position="1"/>
    </location>
</feature>
<dbReference type="Gene3D" id="3.40.850.10">
    <property type="entry name" value="Kinesin motor domain"/>
    <property type="match status" value="1"/>
</dbReference>
<evidence type="ECO:0000256" key="1">
    <source>
        <dbReference type="ARBA" id="ARBA00004229"/>
    </source>
</evidence>
<feature type="region of interest" description="Actin-binding" evidence="7">
    <location>
        <begin position="611"/>
        <end position="633"/>
    </location>
</feature>
<evidence type="ECO:0000256" key="5">
    <source>
        <dbReference type="ARBA" id="ARBA00023175"/>
    </source>
</evidence>
<dbReference type="InterPro" id="IPR027417">
    <property type="entry name" value="P-loop_NTPase"/>
</dbReference>
<feature type="domain" description="Myosin motor" evidence="8">
    <location>
        <begin position="18"/>
        <end position="662"/>
    </location>
</feature>
<dbReference type="PROSITE" id="PS51456">
    <property type="entry name" value="MYOSIN_MOTOR"/>
    <property type="match status" value="1"/>
</dbReference>
<dbReference type="GO" id="GO:0000146">
    <property type="term" value="F:microfilament motor activity"/>
    <property type="evidence" value="ECO:0007669"/>
    <property type="project" value="TreeGrafter"/>
</dbReference>
<organism evidence="9">
    <name type="scientific">Guillardia theta (strain CCMP2712)</name>
    <name type="common">Cryptophyte</name>
    <dbReference type="NCBI Taxonomy" id="905079"/>
    <lineage>
        <taxon>Eukaryota</taxon>
        <taxon>Cryptophyceae</taxon>
        <taxon>Pyrenomonadales</taxon>
        <taxon>Geminigeraceae</taxon>
        <taxon>Guillardia</taxon>
    </lineage>
</organism>
<dbReference type="eggNOG" id="KOG4229">
    <property type="taxonomic scope" value="Eukaryota"/>
</dbReference>
<dbReference type="STRING" id="905079.L1IJQ6"/>
<dbReference type="EnsemblProtists" id="EKX36322">
    <property type="protein sequence ID" value="EKX36322"/>
    <property type="gene ID" value="GUITHDRAFT_78981"/>
</dbReference>
<dbReference type="InterPro" id="IPR036961">
    <property type="entry name" value="Kinesin_motor_dom_sf"/>
</dbReference>
<dbReference type="PaxDb" id="55529-EKX36322"/>
<dbReference type="SUPFAM" id="SSF52540">
    <property type="entry name" value="P-loop containing nucleoside triphosphate hydrolases"/>
    <property type="match status" value="1"/>
</dbReference>
<dbReference type="GeneID" id="17293013"/>
<keyword evidence="2 7" id="KW-0547">Nucleotide-binding</keyword>
<sequence length="662" mass="75242">MKPETNVLAHFLPFDENKVYEDLTEMTKIHLPSLLQNVEFRFLSEKIYSYIGNMLLAVNPYKHLDMPVPGYDHPIGMYDKEVRRYYASLQGNTRQQGVRSHVFVVADNAYRNLSAEHQNQSVVISGESGAGKTKSAREVLCYIVEVASGMYKNKGGSIEGGKRAESLVGKITMNNVIFEAFGNAKTLRNDNSSRFGKYLELCFDSSGETVEGAQVQTYLLEKSRVTFQSKGERSFHVFYMMLAGLQDKSTRRSLRLREMKEYKFLGGEQGTFEAEDAYEGNLSEAEQWNMLQTAICEMGMAEDLLAIFRILSFILLLGNLEFEDEVQSGTPWARVTSSSRQFLEDAAHVVQCGSAELEEALTIKKEDSMFGRVPLNSSQAANNRDSLAKLVYCELFSWLRENVNMELVRENEQDAASSASSSLSIGLLDIFGFESFSFYDKHQKCWMSANSLEQLCINFANESLQVLFNKKVLEADKKLYESEFEGNDMPDVQLDQESLLALRWIETTFSKLADFCREAERRDEYDKMGKEFIDRRFFPTSNSFVITHYADDVEYCIDHMIEKNIDKGHVFLRMLFSTPVRAGKLADKVTSSPSVRSKLQTVAGTFKRQLRKGLIPTLEDTHMHFVRCVKPNDHKRSLMFERAKVAGQLSSNGVVQAVKLAQ</sequence>
<dbReference type="Gene3D" id="1.20.58.530">
    <property type="match status" value="1"/>
</dbReference>
<dbReference type="PRINTS" id="PR00193">
    <property type="entry name" value="MYOSINHEAVY"/>
</dbReference>
<protein>
    <recommendedName>
        <fullName evidence="8">Myosin motor domain-containing protein</fullName>
    </recommendedName>
</protein>
<dbReference type="GO" id="GO:0005524">
    <property type="term" value="F:ATP binding"/>
    <property type="evidence" value="ECO:0007669"/>
    <property type="project" value="UniProtKB-UniRule"/>
</dbReference>
<dbReference type="SMART" id="SM00242">
    <property type="entry name" value="MYSc"/>
    <property type="match status" value="1"/>
</dbReference>
<keyword evidence="6 7" id="KW-0009">Actin-binding</keyword>
<dbReference type="Gene3D" id="1.10.10.820">
    <property type="match status" value="1"/>
</dbReference>
<evidence type="ECO:0000313" key="9">
    <source>
        <dbReference type="EMBL" id="EKX36322.1"/>
    </source>
</evidence>
<dbReference type="GO" id="GO:0016020">
    <property type="term" value="C:membrane"/>
    <property type="evidence" value="ECO:0007669"/>
    <property type="project" value="TreeGrafter"/>
</dbReference>
<keyword evidence="11" id="KW-1185">Reference proteome</keyword>
<reference evidence="9 11" key="1">
    <citation type="journal article" date="2012" name="Nature">
        <title>Algal genomes reveal evolutionary mosaicism and the fate of nucleomorphs.</title>
        <authorList>
            <consortium name="DOE Joint Genome Institute"/>
            <person name="Curtis B.A."/>
            <person name="Tanifuji G."/>
            <person name="Burki F."/>
            <person name="Gruber A."/>
            <person name="Irimia M."/>
            <person name="Maruyama S."/>
            <person name="Arias M.C."/>
            <person name="Ball S.G."/>
            <person name="Gile G.H."/>
            <person name="Hirakawa Y."/>
            <person name="Hopkins J.F."/>
            <person name="Kuo A."/>
            <person name="Rensing S.A."/>
            <person name="Schmutz J."/>
            <person name="Symeonidi A."/>
            <person name="Elias M."/>
            <person name="Eveleigh R.J."/>
            <person name="Herman E.K."/>
            <person name="Klute M.J."/>
            <person name="Nakayama T."/>
            <person name="Obornik M."/>
            <person name="Reyes-Prieto A."/>
            <person name="Armbrust E.V."/>
            <person name="Aves S.J."/>
            <person name="Beiko R.G."/>
            <person name="Coutinho P."/>
            <person name="Dacks J.B."/>
            <person name="Durnford D.G."/>
            <person name="Fast N.M."/>
            <person name="Green B.R."/>
            <person name="Grisdale C.J."/>
            <person name="Hempel F."/>
            <person name="Henrissat B."/>
            <person name="Hoppner M.P."/>
            <person name="Ishida K."/>
            <person name="Kim E."/>
            <person name="Koreny L."/>
            <person name="Kroth P.G."/>
            <person name="Liu Y."/>
            <person name="Malik S.B."/>
            <person name="Maier U.G."/>
            <person name="McRose D."/>
            <person name="Mock T."/>
            <person name="Neilson J.A."/>
            <person name="Onodera N.T."/>
            <person name="Poole A.M."/>
            <person name="Pritham E.J."/>
            <person name="Richards T.A."/>
            <person name="Rocap G."/>
            <person name="Roy S.W."/>
            <person name="Sarai C."/>
            <person name="Schaack S."/>
            <person name="Shirato S."/>
            <person name="Slamovits C.H."/>
            <person name="Spencer D.F."/>
            <person name="Suzuki S."/>
            <person name="Worden A.Z."/>
            <person name="Zauner S."/>
            <person name="Barry K."/>
            <person name="Bell C."/>
            <person name="Bharti A.K."/>
            <person name="Crow J.A."/>
            <person name="Grimwood J."/>
            <person name="Kramer R."/>
            <person name="Lindquist E."/>
            <person name="Lucas S."/>
            <person name="Salamov A."/>
            <person name="McFadden G.I."/>
            <person name="Lane C.E."/>
            <person name="Keeling P.J."/>
            <person name="Gray M.W."/>
            <person name="Grigoriev I.V."/>
            <person name="Archibald J.M."/>
        </authorList>
    </citation>
    <scope>NUCLEOTIDE SEQUENCE</scope>
    <source>
        <strain evidence="9 11">CCMP2712</strain>
    </source>
</reference>
<name>L1IJQ6_GUITC</name>
<proteinExistence type="inferred from homology"/>
<dbReference type="HOGENOM" id="CLU_000192_7_5_1"/>
<evidence type="ECO:0000313" key="11">
    <source>
        <dbReference type="Proteomes" id="UP000011087"/>
    </source>
</evidence>
<dbReference type="PANTHER" id="PTHR13140">
    <property type="entry name" value="MYOSIN"/>
    <property type="match status" value="1"/>
</dbReference>
<evidence type="ECO:0000256" key="7">
    <source>
        <dbReference type="PROSITE-ProRule" id="PRU00782"/>
    </source>
</evidence>
<dbReference type="GO" id="GO:0007015">
    <property type="term" value="P:actin filament organization"/>
    <property type="evidence" value="ECO:0007669"/>
    <property type="project" value="TreeGrafter"/>
</dbReference>
<keyword evidence="5 7" id="KW-0505">Motor protein</keyword>
<reference evidence="11" key="2">
    <citation type="submission" date="2012-11" db="EMBL/GenBank/DDBJ databases">
        <authorList>
            <person name="Kuo A."/>
            <person name="Curtis B.A."/>
            <person name="Tanifuji G."/>
            <person name="Burki F."/>
            <person name="Gruber A."/>
            <person name="Irimia M."/>
            <person name="Maruyama S."/>
            <person name="Arias M.C."/>
            <person name="Ball S.G."/>
            <person name="Gile G.H."/>
            <person name="Hirakawa Y."/>
            <person name="Hopkins J.F."/>
            <person name="Rensing S.A."/>
            <person name="Schmutz J."/>
            <person name="Symeonidi A."/>
            <person name="Elias M."/>
            <person name="Eveleigh R.J."/>
            <person name="Herman E.K."/>
            <person name="Klute M.J."/>
            <person name="Nakayama T."/>
            <person name="Obornik M."/>
            <person name="Reyes-Prieto A."/>
            <person name="Armbrust E.V."/>
            <person name="Aves S.J."/>
            <person name="Beiko R.G."/>
            <person name="Coutinho P."/>
            <person name="Dacks J.B."/>
            <person name="Durnford D.G."/>
            <person name="Fast N.M."/>
            <person name="Green B.R."/>
            <person name="Grisdale C."/>
            <person name="Hempe F."/>
            <person name="Henrissat B."/>
            <person name="Hoppner M.P."/>
            <person name="Ishida K.-I."/>
            <person name="Kim E."/>
            <person name="Koreny L."/>
            <person name="Kroth P.G."/>
            <person name="Liu Y."/>
            <person name="Malik S.-B."/>
            <person name="Maier U.G."/>
            <person name="McRose D."/>
            <person name="Mock T."/>
            <person name="Neilson J.A."/>
            <person name="Onodera N.T."/>
            <person name="Poole A.M."/>
            <person name="Pritham E.J."/>
            <person name="Richards T.A."/>
            <person name="Rocap G."/>
            <person name="Roy S.W."/>
            <person name="Sarai C."/>
            <person name="Schaack S."/>
            <person name="Shirato S."/>
            <person name="Slamovits C.H."/>
            <person name="Spencer D.F."/>
            <person name="Suzuki S."/>
            <person name="Worden A.Z."/>
            <person name="Zauner S."/>
            <person name="Barry K."/>
            <person name="Bell C."/>
            <person name="Bharti A.K."/>
            <person name="Crow J.A."/>
            <person name="Grimwood J."/>
            <person name="Kramer R."/>
            <person name="Lindquist E."/>
            <person name="Lucas S."/>
            <person name="Salamov A."/>
            <person name="McFadden G.I."/>
            <person name="Lane C.E."/>
            <person name="Keeling P.J."/>
            <person name="Gray M.W."/>
            <person name="Grigoriev I.V."/>
            <person name="Archibald J.M."/>
        </authorList>
    </citation>
    <scope>NUCLEOTIDE SEQUENCE</scope>
    <source>
        <strain evidence="11">CCMP2712</strain>
    </source>
</reference>
<dbReference type="KEGG" id="gtt:GUITHDRAFT_78981"/>
<keyword evidence="4 7" id="KW-0518">Myosin</keyword>
<keyword evidence="3 7" id="KW-0067">ATP-binding</keyword>
<dbReference type="GO" id="GO:0009507">
    <property type="term" value="C:chloroplast"/>
    <property type="evidence" value="ECO:0007669"/>
    <property type="project" value="UniProtKB-SubCell"/>
</dbReference>
<evidence type="ECO:0000313" key="10">
    <source>
        <dbReference type="EnsemblProtists" id="EKX36322"/>
    </source>
</evidence>
<dbReference type="CDD" id="cd00124">
    <property type="entry name" value="MYSc"/>
    <property type="match status" value="1"/>
</dbReference>
<dbReference type="AlphaFoldDB" id="L1IJQ6"/>
<evidence type="ECO:0000256" key="4">
    <source>
        <dbReference type="ARBA" id="ARBA00023123"/>
    </source>
</evidence>
<comment type="similarity">
    <text evidence="7">Belongs to the TRAFAC class myosin-kinesin ATPase superfamily. Myosin family.</text>
</comment>
<dbReference type="GO" id="GO:0016459">
    <property type="term" value="C:myosin complex"/>
    <property type="evidence" value="ECO:0007669"/>
    <property type="project" value="UniProtKB-KW"/>
</dbReference>